<evidence type="ECO:0000313" key="2">
    <source>
        <dbReference type="Proteomes" id="UP000003793"/>
    </source>
</evidence>
<dbReference type="EMBL" id="ABVR01000037">
    <property type="protein sequence ID" value="EEG90668.1"/>
    <property type="molecule type" value="Genomic_DNA"/>
</dbReference>
<comment type="caution">
    <text evidence="1">The sequence shown here is derived from an EMBL/GenBank/DDBJ whole genome shotgun (WGS) entry which is preliminary data.</text>
</comment>
<reference evidence="1 2" key="1">
    <citation type="submission" date="2009-02" db="EMBL/GenBank/DDBJ databases">
        <authorList>
            <person name="Fulton L."/>
            <person name="Clifton S."/>
            <person name="Fulton B."/>
            <person name="Xu J."/>
            <person name="Minx P."/>
            <person name="Pepin K.H."/>
            <person name="Johnson M."/>
            <person name="Bhonagiri V."/>
            <person name="Nash W.E."/>
            <person name="Mardis E.R."/>
            <person name="Wilson R.K."/>
        </authorList>
    </citation>
    <scope>NUCLEOTIDE SEQUENCE [LARGE SCALE GENOMIC DNA]</scope>
    <source>
        <strain evidence="1 2">ATCC 27758</strain>
    </source>
</reference>
<name>C0B6X5_9FIRM</name>
<gene>
    <name evidence="1" type="ORF">COPCOM_00896</name>
</gene>
<organism evidence="1 2">
    <name type="scientific">Coprococcus comes ATCC 27758</name>
    <dbReference type="NCBI Taxonomy" id="470146"/>
    <lineage>
        <taxon>Bacteria</taxon>
        <taxon>Bacillati</taxon>
        <taxon>Bacillota</taxon>
        <taxon>Clostridia</taxon>
        <taxon>Lachnospirales</taxon>
        <taxon>Lachnospiraceae</taxon>
        <taxon>Coprococcus</taxon>
    </lineage>
</organism>
<dbReference type="Proteomes" id="UP000003793">
    <property type="component" value="Unassembled WGS sequence"/>
</dbReference>
<protein>
    <submittedName>
        <fullName evidence="1">Uncharacterized protein</fullName>
    </submittedName>
</protein>
<reference evidence="1 2" key="2">
    <citation type="submission" date="2009-03" db="EMBL/GenBank/DDBJ databases">
        <title>Draft genome sequence of Coprococcus comes (ATCC 27758).</title>
        <authorList>
            <person name="Sudarsanam P."/>
            <person name="Ley R."/>
            <person name="Guruge J."/>
            <person name="Turnbaugh P.J."/>
            <person name="Mahowald M."/>
            <person name="Liep D."/>
            <person name="Gordon J."/>
        </authorList>
    </citation>
    <scope>NUCLEOTIDE SEQUENCE [LARGE SCALE GENOMIC DNA]</scope>
    <source>
        <strain evidence="1 2">ATCC 27758</strain>
    </source>
</reference>
<proteinExistence type="predicted"/>
<dbReference type="AlphaFoldDB" id="C0B6X5"/>
<evidence type="ECO:0000313" key="1">
    <source>
        <dbReference type="EMBL" id="EEG90668.1"/>
    </source>
</evidence>
<sequence>MALATPDWRLCRTVIFKLHTTPYFYPNTRFNEKPKWLAGCYKFS</sequence>
<accession>C0B6X5</accession>
<dbReference type="HOGENOM" id="CLU_3214915_0_0_9"/>